<organism evidence="3 4">
    <name type="scientific">Scylla paramamosain</name>
    <name type="common">Mud crab</name>
    <dbReference type="NCBI Taxonomy" id="85552"/>
    <lineage>
        <taxon>Eukaryota</taxon>
        <taxon>Metazoa</taxon>
        <taxon>Ecdysozoa</taxon>
        <taxon>Arthropoda</taxon>
        <taxon>Crustacea</taxon>
        <taxon>Multicrustacea</taxon>
        <taxon>Malacostraca</taxon>
        <taxon>Eumalacostraca</taxon>
        <taxon>Eucarida</taxon>
        <taxon>Decapoda</taxon>
        <taxon>Pleocyemata</taxon>
        <taxon>Brachyura</taxon>
        <taxon>Eubrachyura</taxon>
        <taxon>Portunoidea</taxon>
        <taxon>Portunidae</taxon>
        <taxon>Portuninae</taxon>
        <taxon>Scylla</taxon>
    </lineage>
</organism>
<dbReference type="AlphaFoldDB" id="A0AAW0TGJ3"/>
<dbReference type="EMBL" id="JARAKH010000030">
    <property type="protein sequence ID" value="KAK8386824.1"/>
    <property type="molecule type" value="Genomic_DNA"/>
</dbReference>
<feature type="compositionally biased region" description="Basic and acidic residues" evidence="1">
    <location>
        <begin position="146"/>
        <end position="158"/>
    </location>
</feature>
<feature type="region of interest" description="Disordered" evidence="1">
    <location>
        <begin position="137"/>
        <end position="167"/>
    </location>
</feature>
<sequence>MYREIGGIWQPLPPCNALIQSLFSFVTALRHLRRLPRTPDTPRAASSLRSAPWSIRSRRRRRRRRRKRRGRNKEERTRPTTASTAINPTASTSTATHHSDQHHYHRRHHHSSHNQRLRQRQSQQIFRMVKMQAVQSALAIRRQRSRREDARRAKERRASGASLSTPRPSVVTLDGRVYFNEERENKRLLGQVTMFHVGSVFIVIGLMLTITSLVPGYVKSTTPERRNDLLGTGCFCVFLGGVLTTISRFVSNNEEEELNKYIKGRLSRSKSGHRLVRDAESGLSTPTRERRNKPNQNGVAVHSPAKTAHSGPKTPTKKTEAKHSTSPLSKEPEATSSASPPEEESVMNPSASMEPVLSRILEEDENDGEATTEPIDSTPESSLTPTSPLETQGLLERHHGAPRKGSNLEDERQAPRKFPASGGLRLSPAAQRNRWLEEEVVILTQCWLGGAPQNMVAPGFSSCPVPPRPARCEHRQPVSLATTTTTTTTTSTTTPPPPPPPPVPGKVEECCTSKFSKIS</sequence>
<gene>
    <name evidence="3" type="ORF">O3P69_017926</name>
</gene>
<evidence type="ECO:0000256" key="2">
    <source>
        <dbReference type="SAM" id="Phobius"/>
    </source>
</evidence>
<keyword evidence="2" id="KW-0472">Membrane</keyword>
<feature type="compositionally biased region" description="Basic residues" evidence="1">
    <location>
        <begin position="56"/>
        <end position="71"/>
    </location>
</feature>
<protein>
    <submittedName>
        <fullName evidence="3">Uncharacterized protein</fullName>
    </submittedName>
</protein>
<feature type="compositionally biased region" description="Basic residues" evidence="1">
    <location>
        <begin position="103"/>
        <end position="119"/>
    </location>
</feature>
<evidence type="ECO:0000313" key="3">
    <source>
        <dbReference type="EMBL" id="KAK8386824.1"/>
    </source>
</evidence>
<accession>A0AAW0TGJ3</accession>
<feature type="compositionally biased region" description="Low complexity" evidence="1">
    <location>
        <begin position="482"/>
        <end position="493"/>
    </location>
</feature>
<feature type="region of interest" description="Disordered" evidence="1">
    <location>
        <begin position="269"/>
        <end position="425"/>
    </location>
</feature>
<feature type="region of interest" description="Disordered" evidence="1">
    <location>
        <begin position="37"/>
        <end position="122"/>
    </location>
</feature>
<reference evidence="3 4" key="1">
    <citation type="submission" date="2023-03" db="EMBL/GenBank/DDBJ databases">
        <title>High-quality genome of Scylla paramamosain provides insights in environmental adaptation.</title>
        <authorList>
            <person name="Zhang L."/>
        </authorList>
    </citation>
    <scope>NUCLEOTIDE SEQUENCE [LARGE SCALE GENOMIC DNA]</scope>
    <source>
        <strain evidence="3">LZ_2023a</strain>
        <tissue evidence="3">Muscle</tissue>
    </source>
</reference>
<feature type="transmembrane region" description="Helical" evidence="2">
    <location>
        <begin position="229"/>
        <end position="250"/>
    </location>
</feature>
<keyword evidence="2" id="KW-0812">Transmembrane</keyword>
<feature type="transmembrane region" description="Helical" evidence="2">
    <location>
        <begin position="193"/>
        <end position="217"/>
    </location>
</feature>
<feature type="compositionally biased region" description="Pro residues" evidence="1">
    <location>
        <begin position="494"/>
        <end position="504"/>
    </location>
</feature>
<name>A0AAW0TGJ3_SCYPA</name>
<proteinExistence type="predicted"/>
<feature type="compositionally biased region" description="Low complexity" evidence="1">
    <location>
        <begin position="377"/>
        <end position="391"/>
    </location>
</feature>
<feature type="region of interest" description="Disordered" evidence="1">
    <location>
        <begin position="467"/>
        <end position="508"/>
    </location>
</feature>
<comment type="caution">
    <text evidence="3">The sequence shown here is derived from an EMBL/GenBank/DDBJ whole genome shotgun (WGS) entry which is preliminary data.</text>
</comment>
<evidence type="ECO:0000256" key="1">
    <source>
        <dbReference type="SAM" id="MobiDB-lite"/>
    </source>
</evidence>
<dbReference type="Proteomes" id="UP001487740">
    <property type="component" value="Unassembled WGS sequence"/>
</dbReference>
<evidence type="ECO:0000313" key="4">
    <source>
        <dbReference type="Proteomes" id="UP001487740"/>
    </source>
</evidence>
<keyword evidence="4" id="KW-1185">Reference proteome</keyword>
<feature type="compositionally biased region" description="Polar residues" evidence="1">
    <location>
        <begin position="79"/>
        <end position="88"/>
    </location>
</feature>
<keyword evidence="2" id="KW-1133">Transmembrane helix</keyword>